<comment type="caution">
    <text evidence="2">The sequence shown here is derived from an EMBL/GenBank/DDBJ whole genome shotgun (WGS) entry which is preliminary data.</text>
</comment>
<dbReference type="Pfam" id="PF14024">
    <property type="entry name" value="DUF4240"/>
    <property type="match status" value="1"/>
</dbReference>
<dbReference type="EMBL" id="JBELOE010000131">
    <property type="protein sequence ID" value="MER2491539.1"/>
    <property type="molecule type" value="Genomic_DNA"/>
</dbReference>
<dbReference type="Proteomes" id="UP001467690">
    <property type="component" value="Unassembled WGS sequence"/>
</dbReference>
<organism evidence="2 3">
    <name type="scientific">Catenovulum sediminis</name>
    <dbReference type="NCBI Taxonomy" id="1740262"/>
    <lineage>
        <taxon>Bacteria</taxon>
        <taxon>Pseudomonadati</taxon>
        <taxon>Pseudomonadota</taxon>
        <taxon>Gammaproteobacteria</taxon>
        <taxon>Alteromonadales</taxon>
        <taxon>Alteromonadaceae</taxon>
        <taxon>Catenovulum</taxon>
    </lineage>
</organism>
<feature type="domain" description="DUF4240" evidence="1">
    <location>
        <begin position="3"/>
        <end position="122"/>
    </location>
</feature>
<dbReference type="RefSeq" id="WP_350401146.1">
    <property type="nucleotide sequence ID" value="NZ_JBELOE010000131.1"/>
</dbReference>
<evidence type="ECO:0000313" key="2">
    <source>
        <dbReference type="EMBL" id="MER2491539.1"/>
    </source>
</evidence>
<keyword evidence="3" id="KW-1185">Reference proteome</keyword>
<evidence type="ECO:0000259" key="1">
    <source>
        <dbReference type="Pfam" id="PF14024"/>
    </source>
</evidence>
<accession>A0ABV1RF36</accession>
<proteinExistence type="predicted"/>
<sequence length="163" mass="18901">MIDEFWNIIDMAKKNSDSVQHRPKELKRVLLQLPPKKIIDFNETYCLKLAESYRWDLWGAAYTISGGCSDDGFDYWCDFLISEGKEIYENALKNPDFLCKIDNIENTGLEEYRYAIADAYEELTGLTLPVSTINFPSEPLGKAWNEEDLPKLFPKLAKKYNNL</sequence>
<dbReference type="InterPro" id="IPR025334">
    <property type="entry name" value="DUF4240"/>
</dbReference>
<name>A0ABV1RF36_9ALTE</name>
<gene>
    <name evidence="2" type="ORF">ABS311_06555</name>
</gene>
<protein>
    <submittedName>
        <fullName evidence="2">DUF4240 domain-containing protein</fullName>
    </submittedName>
</protein>
<reference evidence="2 3" key="1">
    <citation type="submission" date="2024-06" db="EMBL/GenBank/DDBJ databases">
        <authorList>
            <person name="Chen R.Y."/>
        </authorList>
    </citation>
    <scope>NUCLEOTIDE SEQUENCE [LARGE SCALE GENOMIC DNA]</scope>
    <source>
        <strain evidence="2 3">D2</strain>
    </source>
</reference>
<evidence type="ECO:0000313" key="3">
    <source>
        <dbReference type="Proteomes" id="UP001467690"/>
    </source>
</evidence>